<dbReference type="Pfam" id="PF01266">
    <property type="entry name" value="DAO"/>
    <property type="match status" value="1"/>
</dbReference>
<reference evidence="2 3" key="1">
    <citation type="submission" date="2020-04" db="EMBL/GenBank/DDBJ databases">
        <authorList>
            <person name="Yoon J."/>
        </authorList>
    </citation>
    <scope>NUCLEOTIDE SEQUENCE [LARGE SCALE GENOMIC DNA]</scope>
    <source>
        <strain evidence="2 3">DJ-13</strain>
    </source>
</reference>
<gene>
    <name evidence="2" type="ORF">HCU67_10475</name>
</gene>
<comment type="caution">
    <text evidence="2">The sequence shown here is derived from an EMBL/GenBank/DDBJ whole genome shotgun (WGS) entry which is preliminary data.</text>
</comment>
<organism evidence="2 3">
    <name type="scientific">Croceivirga thetidis</name>
    <dbReference type="NCBI Taxonomy" id="2721623"/>
    <lineage>
        <taxon>Bacteria</taxon>
        <taxon>Pseudomonadati</taxon>
        <taxon>Bacteroidota</taxon>
        <taxon>Flavobacteriia</taxon>
        <taxon>Flavobacteriales</taxon>
        <taxon>Flavobacteriaceae</taxon>
        <taxon>Croceivirga</taxon>
    </lineage>
</organism>
<protein>
    <submittedName>
        <fullName evidence="2">NAD(P)/FAD-dependent oxidoreductase</fullName>
    </submittedName>
</protein>
<dbReference type="SUPFAM" id="SSF51905">
    <property type="entry name" value="FAD/NAD(P)-binding domain"/>
    <property type="match status" value="1"/>
</dbReference>
<dbReference type="RefSeq" id="WP_168552575.1">
    <property type="nucleotide sequence ID" value="NZ_JAAWWL010000002.1"/>
</dbReference>
<keyword evidence="3" id="KW-1185">Reference proteome</keyword>
<evidence type="ECO:0000259" key="1">
    <source>
        <dbReference type="Pfam" id="PF01266"/>
    </source>
</evidence>
<dbReference type="PANTHER" id="PTHR42685:SF22">
    <property type="entry name" value="CONDITIONED MEDIUM FACTOR RECEPTOR 1"/>
    <property type="match status" value="1"/>
</dbReference>
<evidence type="ECO:0000313" key="2">
    <source>
        <dbReference type="EMBL" id="NKI32369.1"/>
    </source>
</evidence>
<dbReference type="InterPro" id="IPR036188">
    <property type="entry name" value="FAD/NAD-bd_sf"/>
</dbReference>
<dbReference type="PRINTS" id="PR00420">
    <property type="entry name" value="RNGMNOXGNASE"/>
</dbReference>
<dbReference type="InterPro" id="IPR006076">
    <property type="entry name" value="FAD-dep_OxRdtase"/>
</dbReference>
<evidence type="ECO:0000313" key="3">
    <source>
        <dbReference type="Proteomes" id="UP000718451"/>
    </source>
</evidence>
<accession>A0ABX1GRY4</accession>
<dbReference type="InterPro" id="IPR050407">
    <property type="entry name" value="Geranylgeranyl_reductase"/>
</dbReference>
<dbReference type="EMBL" id="JAAWWL010000002">
    <property type="protein sequence ID" value="NKI32369.1"/>
    <property type="molecule type" value="Genomic_DNA"/>
</dbReference>
<feature type="domain" description="FAD dependent oxidoreductase" evidence="1">
    <location>
        <begin position="6"/>
        <end position="38"/>
    </location>
</feature>
<proteinExistence type="predicted"/>
<dbReference type="Gene3D" id="3.50.50.60">
    <property type="entry name" value="FAD/NAD(P)-binding domain"/>
    <property type="match status" value="1"/>
</dbReference>
<dbReference type="Proteomes" id="UP000718451">
    <property type="component" value="Unassembled WGS sequence"/>
</dbReference>
<dbReference type="PANTHER" id="PTHR42685">
    <property type="entry name" value="GERANYLGERANYL DIPHOSPHATE REDUCTASE"/>
    <property type="match status" value="1"/>
</dbReference>
<name>A0ABX1GRY4_9FLAO</name>
<sequence>MLDYEVIIIGAGLAGLTAAIHLSQNSVSVLVLEKSPLPRHKVCGEYISNEVRPYFKSLGIDFGKEYPSISKFRLQTTSGRSTSCELPLGGFGISRYAIDNGLYVKSLENGVKFRFENVEDVVFNNNSFLVETKSGRFHSKYVLGCFGKRSTMDKKFNRPFIQRKSPWLGIKGHYYSKEFPHDLVALGTFKGGYGGLSMVEDNKVNFCYLVSYESFKEIGDIMGFNEKIVSKNPMLRAFLEHSELTEDFIKPISISQISFEKKRAVENHMLMCGDSAGLIHPLCGNGMAMAITSAKLASEILIAGLKGSIDRDNLEKTYSIKWKNEFSKRLAFGRNFQNLFLKPFLLESGLGILRTNQKLLPYLISKTHGKPMVV</sequence>